<comment type="caution">
    <text evidence="4">The sequence shown here is derived from an EMBL/GenBank/DDBJ whole genome shotgun (WGS) entry which is preliminary data.</text>
</comment>
<dbReference type="InterPro" id="IPR050491">
    <property type="entry name" value="AmpC-like"/>
</dbReference>
<dbReference type="Proteomes" id="UP000325372">
    <property type="component" value="Unassembled WGS sequence"/>
</dbReference>
<feature type="transmembrane region" description="Helical" evidence="1">
    <location>
        <begin position="619"/>
        <end position="640"/>
    </location>
</feature>
<evidence type="ECO:0000259" key="3">
    <source>
        <dbReference type="Pfam" id="PF00144"/>
    </source>
</evidence>
<sequence length="647" mass="68835">MKNFSYMIITAIAIAGFQVLFSPVVLAENTGAPAEPRLDADTVREWSDRYFQAALENHQLTGAVVGFVQGGELLFSRGYGAADIETGAPADPATTRVRIGSTTKTFTATIIAQLIQEGRIEGVDTPANRYLRRIQLPDNDGTVITLRHLLTHTAGFADRFWFIGADTPVPVPASAEVIESLRPEFARPAGTRVVYSNFGVATLGWIIEDITGQSMEEAMDERIFRPLGMRDTELPVDLAEPEGLGSPGYLDADGLAGPVPFTAINPAIAQTGSIVSTVKDMARYMNAYLGHDGDLGDGVRRAAWAVLAENASGQGRMGMTFFLQDWAGQRVISHGGNWPGFHTWMTLLPDQDAGFFMSILSEPAPESLTTRFLRAARPSLAPPPSAGIASAAATHDQFLAAVFGPRRPMPAAGLDGSPREIAGLYRADRRPFDTVEALSALVFFESPLQVQAADGGVSIAGAAPWRADGQGGWVFDAPTRPRFARMSAPETDQPVLVPDIGIFTFTRVPAWANPKWHAIAIHLLVPLTLLGLLALAWRAPRHRGWPRLGVVGVGIAGAVMTACATLALPAGETLMSSWFAGHATRVTVFVIAANGLLLSAIVTLLAVLSGRLRGGARLLAVTAGIAALAVAVLLLPYNVIGLPVFQG</sequence>
<dbReference type="EMBL" id="VYXP01000013">
    <property type="protein sequence ID" value="KAA9129704.1"/>
    <property type="molecule type" value="Genomic_DNA"/>
</dbReference>
<dbReference type="PANTHER" id="PTHR46825">
    <property type="entry name" value="D-ALANYL-D-ALANINE-CARBOXYPEPTIDASE/ENDOPEPTIDASE AMPH"/>
    <property type="match status" value="1"/>
</dbReference>
<protein>
    <submittedName>
        <fullName evidence="4">Beta-lactamase family protein</fullName>
    </submittedName>
</protein>
<keyword evidence="5" id="KW-1185">Reference proteome</keyword>
<keyword evidence="1" id="KW-0812">Transmembrane</keyword>
<accession>A0A5N0T5F5</accession>
<gene>
    <name evidence="4" type="ORF">F3N42_15185</name>
</gene>
<organism evidence="4 5">
    <name type="scientific">Marinihelvus fidelis</name>
    <dbReference type="NCBI Taxonomy" id="2613842"/>
    <lineage>
        <taxon>Bacteria</taxon>
        <taxon>Pseudomonadati</taxon>
        <taxon>Pseudomonadota</taxon>
        <taxon>Gammaproteobacteria</taxon>
        <taxon>Chromatiales</taxon>
        <taxon>Wenzhouxiangellaceae</taxon>
        <taxon>Marinihelvus</taxon>
    </lineage>
</organism>
<dbReference type="PANTHER" id="PTHR46825:SF9">
    <property type="entry name" value="BETA-LACTAMASE-RELATED DOMAIN-CONTAINING PROTEIN"/>
    <property type="match status" value="1"/>
</dbReference>
<evidence type="ECO:0000256" key="2">
    <source>
        <dbReference type="SAM" id="SignalP"/>
    </source>
</evidence>
<feature type="transmembrane region" description="Helical" evidence="1">
    <location>
        <begin position="588"/>
        <end position="607"/>
    </location>
</feature>
<dbReference type="InterPro" id="IPR001466">
    <property type="entry name" value="Beta-lactam-related"/>
</dbReference>
<feature type="transmembrane region" description="Helical" evidence="1">
    <location>
        <begin position="516"/>
        <end position="536"/>
    </location>
</feature>
<feature type="transmembrane region" description="Helical" evidence="1">
    <location>
        <begin position="548"/>
        <end position="568"/>
    </location>
</feature>
<dbReference type="AlphaFoldDB" id="A0A5N0T5F5"/>
<reference evidence="4 5" key="1">
    <citation type="submission" date="2019-09" db="EMBL/GenBank/DDBJ databases">
        <title>Wenzhouxiangella sp. Genome sequencing and assembly.</title>
        <authorList>
            <person name="Zhang R."/>
        </authorList>
    </citation>
    <scope>NUCLEOTIDE SEQUENCE [LARGE SCALE GENOMIC DNA]</scope>
    <source>
        <strain evidence="4 5">W260</strain>
    </source>
</reference>
<evidence type="ECO:0000313" key="4">
    <source>
        <dbReference type="EMBL" id="KAA9129704.1"/>
    </source>
</evidence>
<dbReference type="Pfam" id="PF00144">
    <property type="entry name" value="Beta-lactamase"/>
    <property type="match status" value="1"/>
</dbReference>
<dbReference type="InterPro" id="IPR012338">
    <property type="entry name" value="Beta-lactam/transpept-like"/>
</dbReference>
<feature type="chain" id="PRO_5024331192" evidence="2">
    <location>
        <begin position="28"/>
        <end position="647"/>
    </location>
</feature>
<feature type="signal peptide" evidence="2">
    <location>
        <begin position="1"/>
        <end position="27"/>
    </location>
</feature>
<keyword evidence="1" id="KW-1133">Transmembrane helix</keyword>
<dbReference type="Gene3D" id="3.40.710.10">
    <property type="entry name" value="DD-peptidase/beta-lactamase superfamily"/>
    <property type="match status" value="1"/>
</dbReference>
<dbReference type="SUPFAM" id="SSF56601">
    <property type="entry name" value="beta-lactamase/transpeptidase-like"/>
    <property type="match status" value="1"/>
</dbReference>
<feature type="domain" description="Beta-lactamase-related" evidence="3">
    <location>
        <begin position="48"/>
        <end position="361"/>
    </location>
</feature>
<keyword evidence="1" id="KW-0472">Membrane</keyword>
<proteinExistence type="predicted"/>
<evidence type="ECO:0000313" key="5">
    <source>
        <dbReference type="Proteomes" id="UP000325372"/>
    </source>
</evidence>
<name>A0A5N0T5F5_9GAMM</name>
<keyword evidence="2" id="KW-0732">Signal</keyword>
<evidence type="ECO:0000256" key="1">
    <source>
        <dbReference type="SAM" id="Phobius"/>
    </source>
</evidence>